<dbReference type="Pfam" id="PF00069">
    <property type="entry name" value="Pkinase"/>
    <property type="match status" value="1"/>
</dbReference>
<name>A0A8H3GT64_9AGAM</name>
<reference evidence="2" key="1">
    <citation type="submission" date="2021-01" db="EMBL/GenBank/DDBJ databases">
        <authorList>
            <person name="Kaushik A."/>
        </authorList>
    </citation>
    <scope>NUCLEOTIDE SEQUENCE</scope>
    <source>
        <strain evidence="2">AG4-RS23</strain>
    </source>
</reference>
<proteinExistence type="predicted"/>
<dbReference type="GO" id="GO:0005524">
    <property type="term" value="F:ATP binding"/>
    <property type="evidence" value="ECO:0007669"/>
    <property type="project" value="InterPro"/>
</dbReference>
<dbReference type="EMBL" id="CAJMWY010001611">
    <property type="protein sequence ID" value="CAE6471540.1"/>
    <property type="molecule type" value="Genomic_DNA"/>
</dbReference>
<dbReference type="Proteomes" id="UP000663861">
    <property type="component" value="Unassembled WGS sequence"/>
</dbReference>
<dbReference type="GO" id="GO:0004674">
    <property type="term" value="F:protein serine/threonine kinase activity"/>
    <property type="evidence" value="ECO:0007669"/>
    <property type="project" value="TreeGrafter"/>
</dbReference>
<evidence type="ECO:0000313" key="2">
    <source>
        <dbReference type="EMBL" id="CAE6471540.1"/>
    </source>
</evidence>
<dbReference type="PROSITE" id="PS00108">
    <property type="entry name" value="PROTEIN_KINASE_ST"/>
    <property type="match status" value="1"/>
</dbReference>
<evidence type="ECO:0000259" key="1">
    <source>
        <dbReference type="PROSITE" id="PS50011"/>
    </source>
</evidence>
<dbReference type="PROSITE" id="PS50011">
    <property type="entry name" value="PROTEIN_KINASE_DOM"/>
    <property type="match status" value="1"/>
</dbReference>
<dbReference type="InterPro" id="IPR051681">
    <property type="entry name" value="Ser/Thr_Kinases-Pseudokinases"/>
</dbReference>
<comment type="caution">
    <text evidence="2">The sequence shown here is derived from an EMBL/GenBank/DDBJ whole genome shotgun (WGS) entry which is preliminary data.</text>
</comment>
<protein>
    <recommendedName>
        <fullName evidence="1">Protein kinase domain-containing protein</fullName>
    </recommendedName>
</protein>
<dbReference type="SUPFAM" id="SSF56112">
    <property type="entry name" value="Protein kinase-like (PK-like)"/>
    <property type="match status" value="1"/>
</dbReference>
<dbReference type="PANTHER" id="PTHR44329">
    <property type="entry name" value="SERINE/THREONINE-PROTEIN KINASE TNNI3K-RELATED"/>
    <property type="match status" value="1"/>
</dbReference>
<dbReference type="InterPro" id="IPR008271">
    <property type="entry name" value="Ser/Thr_kinase_AS"/>
</dbReference>
<sequence>MCVQICDGVDYLHKQSVVHGDLKPDNILVSKDQVPKLTDFGNSALAEYTLQFTHSSTAQVMSMRWAAPEIIEGESKATRASDIYALGMVILETITGEIPYAGVKDPAIMFKVLQKILPSRSQTHIPTGIEQADRLWVMLTRCWAHDPSERPKALEVKNLTASITPGSLTSNTS</sequence>
<organism evidence="2 3">
    <name type="scientific">Rhizoctonia solani</name>
    <dbReference type="NCBI Taxonomy" id="456999"/>
    <lineage>
        <taxon>Eukaryota</taxon>
        <taxon>Fungi</taxon>
        <taxon>Dikarya</taxon>
        <taxon>Basidiomycota</taxon>
        <taxon>Agaricomycotina</taxon>
        <taxon>Agaricomycetes</taxon>
        <taxon>Cantharellales</taxon>
        <taxon>Ceratobasidiaceae</taxon>
        <taxon>Rhizoctonia</taxon>
    </lineage>
</organism>
<dbReference type="InterPro" id="IPR000719">
    <property type="entry name" value="Prot_kinase_dom"/>
</dbReference>
<dbReference type="InterPro" id="IPR011009">
    <property type="entry name" value="Kinase-like_dom_sf"/>
</dbReference>
<gene>
    <name evidence="2" type="ORF">RDB_LOCUS83528</name>
</gene>
<dbReference type="Gene3D" id="1.10.510.10">
    <property type="entry name" value="Transferase(Phosphotransferase) domain 1"/>
    <property type="match status" value="1"/>
</dbReference>
<accession>A0A8H3GT64</accession>
<dbReference type="AlphaFoldDB" id="A0A8H3GT64"/>
<feature type="domain" description="Protein kinase" evidence="1">
    <location>
        <begin position="1"/>
        <end position="163"/>
    </location>
</feature>
<evidence type="ECO:0000313" key="3">
    <source>
        <dbReference type="Proteomes" id="UP000663861"/>
    </source>
</evidence>
<dbReference type="SMART" id="SM00220">
    <property type="entry name" value="S_TKc"/>
    <property type="match status" value="1"/>
</dbReference>